<keyword evidence="2" id="KW-1185">Reference proteome</keyword>
<dbReference type="RefSeq" id="WP_090992280.1">
    <property type="nucleotide sequence ID" value="NZ_FOPP01000002.1"/>
</dbReference>
<evidence type="ECO:0000313" key="1">
    <source>
        <dbReference type="EMBL" id="SFG77797.1"/>
    </source>
</evidence>
<organism evidence="1 2">
    <name type="scientific">Pedobacter insulae</name>
    <dbReference type="NCBI Taxonomy" id="414048"/>
    <lineage>
        <taxon>Bacteria</taxon>
        <taxon>Pseudomonadati</taxon>
        <taxon>Bacteroidota</taxon>
        <taxon>Sphingobacteriia</taxon>
        <taxon>Sphingobacteriales</taxon>
        <taxon>Sphingobacteriaceae</taxon>
        <taxon>Pedobacter</taxon>
    </lineage>
</organism>
<accession>A0A1I2UQ18</accession>
<dbReference type="Proteomes" id="UP000199666">
    <property type="component" value="Unassembled WGS sequence"/>
</dbReference>
<dbReference type="OrthoDB" id="823324at2"/>
<dbReference type="AlphaFoldDB" id="A0A1I2UQ18"/>
<name>A0A1I2UQ18_9SPHI</name>
<sequence length="209" mass="23677">MKQIIPYQNITEALGQLDNGGRFYNLFARAENGQITAGELAKVAGMFNERQKLVLFLELSMSQLPKHDQINIISKLEDKLRKDFLKYKAQELMASEAEANGVLSANAIITGVPRLKDAKSEFKGLILVPISTGKAMTFVPVPIIDQYDIYEIRDDHSSETFLIAHYRGKEKLPATMIKVAGVIKNMEVKTEGEKKHQKFLEINYYQQIQ</sequence>
<dbReference type="EMBL" id="FOPP01000002">
    <property type="protein sequence ID" value="SFG77797.1"/>
    <property type="molecule type" value="Genomic_DNA"/>
</dbReference>
<gene>
    <name evidence="1" type="ORF">SAMN04489864_102222</name>
</gene>
<reference evidence="1 2" key="1">
    <citation type="submission" date="2016-10" db="EMBL/GenBank/DDBJ databases">
        <authorList>
            <person name="de Groot N.N."/>
        </authorList>
    </citation>
    <scope>NUCLEOTIDE SEQUENCE [LARGE SCALE GENOMIC DNA]</scope>
    <source>
        <strain evidence="1 2">DSM 18684</strain>
    </source>
</reference>
<proteinExistence type="predicted"/>
<evidence type="ECO:0000313" key="2">
    <source>
        <dbReference type="Proteomes" id="UP000199666"/>
    </source>
</evidence>
<protein>
    <submittedName>
        <fullName evidence="1">Uncharacterized protein</fullName>
    </submittedName>
</protein>